<dbReference type="SUPFAM" id="SSF57667">
    <property type="entry name" value="beta-beta-alpha zinc fingers"/>
    <property type="match status" value="1"/>
</dbReference>
<evidence type="ECO:0000259" key="6">
    <source>
        <dbReference type="PROSITE" id="PS50808"/>
    </source>
</evidence>
<keyword evidence="2 4" id="KW-0863">Zinc-finger</keyword>
<evidence type="ECO:0000313" key="7">
    <source>
        <dbReference type="Proteomes" id="UP000887572"/>
    </source>
</evidence>
<dbReference type="InterPro" id="IPR003656">
    <property type="entry name" value="Znf_BED"/>
</dbReference>
<dbReference type="AlphaFoldDB" id="A0A914HUU0"/>
<feature type="region of interest" description="Disordered" evidence="5">
    <location>
        <begin position="53"/>
        <end position="107"/>
    </location>
</feature>
<evidence type="ECO:0000256" key="1">
    <source>
        <dbReference type="ARBA" id="ARBA00022723"/>
    </source>
</evidence>
<organism evidence="7 8">
    <name type="scientific">Globodera rostochiensis</name>
    <name type="common">Golden nematode worm</name>
    <name type="synonym">Heterodera rostochiensis</name>
    <dbReference type="NCBI Taxonomy" id="31243"/>
    <lineage>
        <taxon>Eukaryota</taxon>
        <taxon>Metazoa</taxon>
        <taxon>Ecdysozoa</taxon>
        <taxon>Nematoda</taxon>
        <taxon>Chromadorea</taxon>
        <taxon>Rhabditida</taxon>
        <taxon>Tylenchina</taxon>
        <taxon>Tylenchomorpha</taxon>
        <taxon>Tylenchoidea</taxon>
        <taxon>Heteroderidae</taxon>
        <taxon>Heteroderinae</taxon>
        <taxon>Globodera</taxon>
    </lineage>
</organism>
<evidence type="ECO:0000313" key="8">
    <source>
        <dbReference type="WBParaSite" id="Gr19_v10_g3979.t1"/>
    </source>
</evidence>
<dbReference type="PROSITE" id="PS50808">
    <property type="entry name" value="ZF_BED"/>
    <property type="match status" value="1"/>
</dbReference>
<keyword evidence="1" id="KW-0479">Metal-binding</keyword>
<feature type="compositionally biased region" description="Polar residues" evidence="5">
    <location>
        <begin position="88"/>
        <end position="97"/>
    </location>
</feature>
<keyword evidence="3" id="KW-0862">Zinc</keyword>
<evidence type="ECO:0000256" key="5">
    <source>
        <dbReference type="SAM" id="MobiDB-lite"/>
    </source>
</evidence>
<proteinExistence type="predicted"/>
<evidence type="ECO:0000256" key="2">
    <source>
        <dbReference type="ARBA" id="ARBA00022771"/>
    </source>
</evidence>
<evidence type="ECO:0000256" key="4">
    <source>
        <dbReference type="PROSITE-ProRule" id="PRU00027"/>
    </source>
</evidence>
<feature type="domain" description="BED-type" evidence="6">
    <location>
        <begin position="1"/>
        <end position="50"/>
    </location>
</feature>
<dbReference type="Pfam" id="PF02892">
    <property type="entry name" value="zf-BED"/>
    <property type="match status" value="1"/>
</dbReference>
<evidence type="ECO:0000256" key="3">
    <source>
        <dbReference type="ARBA" id="ARBA00022833"/>
    </source>
</evidence>
<keyword evidence="7" id="KW-1185">Reference proteome</keyword>
<dbReference type="SMART" id="SM00614">
    <property type="entry name" value="ZnF_BED"/>
    <property type="match status" value="1"/>
</dbReference>
<name>A0A914HUU0_GLORO</name>
<dbReference type="GO" id="GO:0008270">
    <property type="term" value="F:zinc ion binding"/>
    <property type="evidence" value="ECO:0007669"/>
    <property type="project" value="UniProtKB-KW"/>
</dbReference>
<protein>
    <submittedName>
        <fullName evidence="8">BED-type domain-containing protein</fullName>
    </submittedName>
</protein>
<accession>A0A914HUU0</accession>
<reference evidence="8" key="1">
    <citation type="submission" date="2022-11" db="UniProtKB">
        <authorList>
            <consortium name="WormBaseParasite"/>
        </authorList>
    </citation>
    <scope>IDENTIFICATION</scope>
</reference>
<dbReference type="WBParaSite" id="Gr19_v10_g3979.t1">
    <property type="protein sequence ID" value="Gr19_v10_g3979.t1"/>
    <property type="gene ID" value="Gr19_v10_g3979"/>
</dbReference>
<dbReference type="InterPro" id="IPR036236">
    <property type="entry name" value="Znf_C2H2_sf"/>
</dbReference>
<dbReference type="GO" id="GO:0003677">
    <property type="term" value="F:DNA binding"/>
    <property type="evidence" value="ECO:0007669"/>
    <property type="project" value="InterPro"/>
</dbReference>
<sequence length="107" mass="12331">MFDIWKYYNKSSADEAQCQICKRKVARKVGSTRGMWKHLEAKHQQDFKQLKGTLNDRENEEEQRSIVSFVTSKKNEQREAEPGFEGTLQKSASQSLSLDVGTIFDAK</sequence>
<dbReference type="Proteomes" id="UP000887572">
    <property type="component" value="Unplaced"/>
</dbReference>